<reference evidence="1 2" key="1">
    <citation type="submission" date="2016-06" db="EMBL/GenBank/DDBJ databases">
        <authorList>
            <consortium name="Pathogen Informatics"/>
        </authorList>
    </citation>
    <scope>NUCLEOTIDE SEQUENCE [LARGE SCALE GENOMIC DNA]</scope>
    <source>
        <strain evidence="1">PowCR01</strain>
    </source>
</reference>
<dbReference type="EMBL" id="LT594512">
    <property type="protein sequence ID" value="SBT76608.1"/>
    <property type="molecule type" value="Genomic_DNA"/>
</dbReference>
<dbReference type="VEuPathDB" id="PlasmoDB:PocGH01_08013100"/>
<dbReference type="OrthoDB" id="372737at2759"/>
<dbReference type="VEuPathDB" id="PlasmoDB:POWCR01_080010300"/>
<name>A0A1C3KR58_PLAOA</name>
<proteinExistence type="predicted"/>
<protein>
    <submittedName>
        <fullName evidence="1">Uncharacterized protein</fullName>
    </submittedName>
</protein>
<accession>A0A1C3KR58</accession>
<sequence length="51" mass="6053">MHERSGETENSSYYKLQLAKARKVMSKLEELEIDSYGEFKEVKCGYIQKNY</sequence>
<dbReference type="Proteomes" id="UP000243200">
    <property type="component" value="Chromosome 8"/>
</dbReference>
<evidence type="ECO:0000313" key="1">
    <source>
        <dbReference type="EMBL" id="SBT76608.1"/>
    </source>
</evidence>
<evidence type="ECO:0000313" key="2">
    <source>
        <dbReference type="Proteomes" id="UP000243200"/>
    </source>
</evidence>
<dbReference type="AlphaFoldDB" id="A0A1C3KR58"/>
<organism evidence="1 2">
    <name type="scientific">Plasmodium ovale</name>
    <name type="common">malaria parasite P. ovale</name>
    <dbReference type="NCBI Taxonomy" id="36330"/>
    <lineage>
        <taxon>Eukaryota</taxon>
        <taxon>Sar</taxon>
        <taxon>Alveolata</taxon>
        <taxon>Apicomplexa</taxon>
        <taxon>Aconoidasida</taxon>
        <taxon>Haemosporida</taxon>
        <taxon>Plasmodiidae</taxon>
        <taxon>Plasmodium</taxon>
        <taxon>Plasmodium (Plasmodium)</taxon>
    </lineage>
</organism>
<gene>
    <name evidence="1" type="primary">PowCR01_080010300</name>
    <name evidence="1" type="ORF">POWCR01_080010300</name>
</gene>